<dbReference type="Gene3D" id="3.40.50.12690">
    <property type="match status" value="1"/>
</dbReference>
<evidence type="ECO:0000256" key="1">
    <source>
        <dbReference type="SAM" id="MobiDB-lite"/>
    </source>
</evidence>
<feature type="compositionally biased region" description="Polar residues" evidence="1">
    <location>
        <begin position="32"/>
        <end position="59"/>
    </location>
</feature>
<evidence type="ECO:0000313" key="2">
    <source>
        <dbReference type="EMBL" id="MEQ2242227.1"/>
    </source>
</evidence>
<dbReference type="Proteomes" id="UP001482620">
    <property type="component" value="Unassembled WGS sequence"/>
</dbReference>
<keyword evidence="3" id="KW-1185">Reference proteome</keyword>
<sequence>MILQQQAVVTTDKSEPAGINGIPFQNRFAPLQNENQEKNPSSKNNTRYENTLHTNQSSPKLPEKERPIRSRTLIMGNTAVNGIKNFCNRKNTEVMNGNGNMVSNISENILVFKEERQTLENLIIHFGAMDDVAKKNMYWRISFVC</sequence>
<protein>
    <submittedName>
        <fullName evidence="2">Uncharacterized protein</fullName>
    </submittedName>
</protein>
<dbReference type="EMBL" id="JAHRIQ010063666">
    <property type="protein sequence ID" value="MEQ2242227.1"/>
    <property type="molecule type" value="Genomic_DNA"/>
</dbReference>
<comment type="caution">
    <text evidence="2">The sequence shown here is derived from an EMBL/GenBank/DDBJ whole genome shotgun (WGS) entry which is preliminary data.</text>
</comment>
<gene>
    <name evidence="2" type="ORF">ILYODFUR_033537</name>
</gene>
<accession>A0ABV0UEQ8</accession>
<organism evidence="2 3">
    <name type="scientific">Ilyodon furcidens</name>
    <name type="common">goldbreast splitfin</name>
    <dbReference type="NCBI Taxonomy" id="33524"/>
    <lineage>
        <taxon>Eukaryota</taxon>
        <taxon>Metazoa</taxon>
        <taxon>Chordata</taxon>
        <taxon>Craniata</taxon>
        <taxon>Vertebrata</taxon>
        <taxon>Euteleostomi</taxon>
        <taxon>Actinopterygii</taxon>
        <taxon>Neopterygii</taxon>
        <taxon>Teleostei</taxon>
        <taxon>Neoteleostei</taxon>
        <taxon>Acanthomorphata</taxon>
        <taxon>Ovalentaria</taxon>
        <taxon>Atherinomorphae</taxon>
        <taxon>Cyprinodontiformes</taxon>
        <taxon>Goodeidae</taxon>
        <taxon>Ilyodon</taxon>
    </lineage>
</organism>
<name>A0ABV0UEQ8_9TELE</name>
<feature type="region of interest" description="Disordered" evidence="1">
    <location>
        <begin position="1"/>
        <end position="65"/>
    </location>
</feature>
<proteinExistence type="predicted"/>
<reference evidence="2 3" key="1">
    <citation type="submission" date="2021-06" db="EMBL/GenBank/DDBJ databases">
        <authorList>
            <person name="Palmer J.M."/>
        </authorList>
    </citation>
    <scope>NUCLEOTIDE SEQUENCE [LARGE SCALE GENOMIC DNA]</scope>
    <source>
        <strain evidence="3">if_2019</strain>
        <tissue evidence="2">Muscle</tissue>
    </source>
</reference>
<feature type="compositionally biased region" description="Polar residues" evidence="1">
    <location>
        <begin position="1"/>
        <end position="11"/>
    </location>
</feature>
<evidence type="ECO:0000313" key="3">
    <source>
        <dbReference type="Proteomes" id="UP001482620"/>
    </source>
</evidence>